<dbReference type="Pfam" id="PF00196">
    <property type="entry name" value="GerE"/>
    <property type="match status" value="1"/>
</dbReference>
<dbReference type="InterPro" id="IPR039420">
    <property type="entry name" value="WalR-like"/>
</dbReference>
<dbReference type="RefSeq" id="WP_179445865.1">
    <property type="nucleotide sequence ID" value="NZ_JACBZS010000001.1"/>
</dbReference>
<sequence length="211" mass="22310">MIGVLIVDDQQLLRRGLRMLLELQDGIDVVAEAADGAEALAMIDKYRPSVVLTDARMPGMDGPALVAACAERHPGTPVLVLTTFDDEPVVTAAVAAGAAGFLLKDTSPERLAEAVRGVLRGELIIDPRVARLVVGPRSPGPDGPGPLARLTPTERVVAGHVAEGATNQAIAERMVLSEGTVKNHVSSLLRKLDQPNRTALALALLKWQRDS</sequence>
<dbReference type="SUPFAM" id="SSF46894">
    <property type="entry name" value="C-terminal effector domain of the bipartite response regulators"/>
    <property type="match status" value="1"/>
</dbReference>
<dbReference type="PROSITE" id="PS50110">
    <property type="entry name" value="RESPONSE_REGULATORY"/>
    <property type="match status" value="1"/>
</dbReference>
<keyword evidence="1 3" id="KW-0597">Phosphoprotein</keyword>
<evidence type="ECO:0000256" key="3">
    <source>
        <dbReference type="PROSITE-ProRule" id="PRU00169"/>
    </source>
</evidence>
<dbReference type="PROSITE" id="PS00622">
    <property type="entry name" value="HTH_LUXR_1"/>
    <property type="match status" value="1"/>
</dbReference>
<dbReference type="PANTHER" id="PTHR43214">
    <property type="entry name" value="TWO-COMPONENT RESPONSE REGULATOR"/>
    <property type="match status" value="1"/>
</dbReference>
<comment type="caution">
    <text evidence="6">The sequence shown here is derived from an EMBL/GenBank/DDBJ whole genome shotgun (WGS) entry which is preliminary data.</text>
</comment>
<feature type="modified residue" description="4-aspartylphosphate" evidence="3">
    <location>
        <position position="54"/>
    </location>
</feature>
<dbReference type="GO" id="GO:0003677">
    <property type="term" value="F:DNA binding"/>
    <property type="evidence" value="ECO:0007669"/>
    <property type="project" value="UniProtKB-KW"/>
</dbReference>
<evidence type="ECO:0000259" key="5">
    <source>
        <dbReference type="PROSITE" id="PS50110"/>
    </source>
</evidence>
<evidence type="ECO:0000313" key="7">
    <source>
        <dbReference type="Proteomes" id="UP000527616"/>
    </source>
</evidence>
<dbReference type="PANTHER" id="PTHR43214:SF43">
    <property type="entry name" value="TWO-COMPONENT RESPONSE REGULATOR"/>
    <property type="match status" value="1"/>
</dbReference>
<dbReference type="Pfam" id="PF00072">
    <property type="entry name" value="Response_reg"/>
    <property type="match status" value="1"/>
</dbReference>
<dbReference type="AlphaFoldDB" id="A0A7Z0DAQ7"/>
<dbReference type="CDD" id="cd06170">
    <property type="entry name" value="LuxR_C_like"/>
    <property type="match status" value="1"/>
</dbReference>
<keyword evidence="2 6" id="KW-0238">DNA-binding</keyword>
<dbReference type="SMART" id="SM00421">
    <property type="entry name" value="HTH_LUXR"/>
    <property type="match status" value="1"/>
</dbReference>
<dbReference type="InterPro" id="IPR011006">
    <property type="entry name" value="CheY-like_superfamily"/>
</dbReference>
<dbReference type="InterPro" id="IPR016032">
    <property type="entry name" value="Sig_transdc_resp-reg_C-effctor"/>
</dbReference>
<feature type="domain" description="Response regulatory" evidence="5">
    <location>
        <begin position="3"/>
        <end position="119"/>
    </location>
</feature>
<dbReference type="InterPro" id="IPR058245">
    <property type="entry name" value="NreC/VraR/RcsB-like_REC"/>
</dbReference>
<dbReference type="Proteomes" id="UP000527616">
    <property type="component" value="Unassembled WGS sequence"/>
</dbReference>
<dbReference type="SUPFAM" id="SSF52172">
    <property type="entry name" value="CheY-like"/>
    <property type="match status" value="1"/>
</dbReference>
<gene>
    <name evidence="6" type="ORF">GGQ54_002690</name>
</gene>
<proteinExistence type="predicted"/>
<dbReference type="CDD" id="cd17535">
    <property type="entry name" value="REC_NarL-like"/>
    <property type="match status" value="1"/>
</dbReference>
<dbReference type="GO" id="GO:0000160">
    <property type="term" value="P:phosphorelay signal transduction system"/>
    <property type="evidence" value="ECO:0007669"/>
    <property type="project" value="InterPro"/>
</dbReference>
<dbReference type="InterPro" id="IPR001789">
    <property type="entry name" value="Sig_transdc_resp-reg_receiver"/>
</dbReference>
<evidence type="ECO:0000256" key="2">
    <source>
        <dbReference type="ARBA" id="ARBA00023125"/>
    </source>
</evidence>
<dbReference type="EMBL" id="JACBZS010000001">
    <property type="protein sequence ID" value="NYI72130.1"/>
    <property type="molecule type" value="Genomic_DNA"/>
</dbReference>
<protein>
    <submittedName>
        <fullName evidence="6">DNA-binding NarL/FixJ family response regulator</fullName>
    </submittedName>
</protein>
<dbReference type="PROSITE" id="PS50043">
    <property type="entry name" value="HTH_LUXR_2"/>
    <property type="match status" value="1"/>
</dbReference>
<dbReference type="InterPro" id="IPR000792">
    <property type="entry name" value="Tscrpt_reg_LuxR_C"/>
</dbReference>
<dbReference type="Gene3D" id="3.40.50.2300">
    <property type="match status" value="1"/>
</dbReference>
<name>A0A7Z0DAQ7_9ACTN</name>
<evidence type="ECO:0000259" key="4">
    <source>
        <dbReference type="PROSITE" id="PS50043"/>
    </source>
</evidence>
<dbReference type="PRINTS" id="PR00038">
    <property type="entry name" value="HTHLUXR"/>
</dbReference>
<accession>A0A7Z0DAQ7</accession>
<organism evidence="6 7">
    <name type="scientific">Naumannella cuiyingiana</name>
    <dbReference type="NCBI Taxonomy" id="1347891"/>
    <lineage>
        <taxon>Bacteria</taxon>
        <taxon>Bacillati</taxon>
        <taxon>Actinomycetota</taxon>
        <taxon>Actinomycetes</taxon>
        <taxon>Propionibacteriales</taxon>
        <taxon>Propionibacteriaceae</taxon>
        <taxon>Naumannella</taxon>
    </lineage>
</organism>
<dbReference type="GO" id="GO:0006355">
    <property type="term" value="P:regulation of DNA-templated transcription"/>
    <property type="evidence" value="ECO:0007669"/>
    <property type="project" value="InterPro"/>
</dbReference>
<keyword evidence="7" id="KW-1185">Reference proteome</keyword>
<evidence type="ECO:0000313" key="6">
    <source>
        <dbReference type="EMBL" id="NYI72130.1"/>
    </source>
</evidence>
<feature type="domain" description="HTH luxR-type" evidence="4">
    <location>
        <begin position="143"/>
        <end position="208"/>
    </location>
</feature>
<evidence type="ECO:0000256" key="1">
    <source>
        <dbReference type="ARBA" id="ARBA00022553"/>
    </source>
</evidence>
<dbReference type="SMART" id="SM00448">
    <property type="entry name" value="REC"/>
    <property type="match status" value="1"/>
</dbReference>
<reference evidence="6 7" key="1">
    <citation type="submission" date="2020-07" db="EMBL/GenBank/DDBJ databases">
        <title>Sequencing the genomes of 1000 actinobacteria strains.</title>
        <authorList>
            <person name="Klenk H.-P."/>
        </authorList>
    </citation>
    <scope>NUCLEOTIDE SEQUENCE [LARGE SCALE GENOMIC DNA]</scope>
    <source>
        <strain evidence="6 7">DSM 103164</strain>
    </source>
</reference>